<evidence type="ECO:0000259" key="1">
    <source>
        <dbReference type="Pfam" id="PF13456"/>
    </source>
</evidence>
<reference evidence="2" key="1">
    <citation type="journal article" date="2023" name="Plant J.">
        <title>Genome sequences and population genomics provide insights into the demographic history, inbreeding, and mutation load of two 'living fossil' tree species of Dipteronia.</title>
        <authorList>
            <person name="Feng Y."/>
            <person name="Comes H.P."/>
            <person name="Chen J."/>
            <person name="Zhu S."/>
            <person name="Lu R."/>
            <person name="Zhang X."/>
            <person name="Li P."/>
            <person name="Qiu J."/>
            <person name="Olsen K.M."/>
            <person name="Qiu Y."/>
        </authorList>
    </citation>
    <scope>NUCLEOTIDE SEQUENCE</scope>
    <source>
        <strain evidence="2">NBL</strain>
    </source>
</reference>
<sequence>MQLLRFVISEWDWDVIRDQFGNVIAAGAQGIVAGYSPQIAEATCILRGMVFAFNSGLFSIVFKFDALDVVNMINSGFNVSSASGLVVDDIKECLRHVVGGSISFVSKNADVVSHNLAKYALSIAENRF</sequence>
<dbReference type="GO" id="GO:0003676">
    <property type="term" value="F:nucleic acid binding"/>
    <property type="evidence" value="ECO:0007669"/>
    <property type="project" value="InterPro"/>
</dbReference>
<dbReference type="GO" id="GO:0004523">
    <property type="term" value="F:RNA-DNA hybrid ribonuclease activity"/>
    <property type="evidence" value="ECO:0007669"/>
    <property type="project" value="InterPro"/>
</dbReference>
<gene>
    <name evidence="2" type="ORF">Dsin_001769</name>
</gene>
<dbReference type="InterPro" id="IPR002156">
    <property type="entry name" value="RNaseH_domain"/>
</dbReference>
<evidence type="ECO:0000313" key="2">
    <source>
        <dbReference type="EMBL" id="KAK3229888.1"/>
    </source>
</evidence>
<dbReference type="InterPro" id="IPR052929">
    <property type="entry name" value="RNase_H-like_EbsB-rel"/>
</dbReference>
<dbReference type="PANTHER" id="PTHR47074">
    <property type="entry name" value="BNAC02G40300D PROTEIN"/>
    <property type="match status" value="1"/>
</dbReference>
<dbReference type="PANTHER" id="PTHR47074:SF48">
    <property type="entry name" value="POLYNUCLEOTIDYL TRANSFERASE, RIBONUCLEASE H-LIKE SUPERFAMILY PROTEIN"/>
    <property type="match status" value="1"/>
</dbReference>
<dbReference type="EMBL" id="JANJYJ010000001">
    <property type="protein sequence ID" value="KAK3229888.1"/>
    <property type="molecule type" value="Genomic_DNA"/>
</dbReference>
<dbReference type="Pfam" id="PF13456">
    <property type="entry name" value="RVT_3"/>
    <property type="match status" value="1"/>
</dbReference>
<dbReference type="InterPro" id="IPR044730">
    <property type="entry name" value="RNase_H-like_dom_plant"/>
</dbReference>
<feature type="domain" description="RNase H type-1" evidence="1">
    <location>
        <begin position="15"/>
        <end position="120"/>
    </location>
</feature>
<accession>A0AAE0B4L3</accession>
<name>A0AAE0B4L3_9ROSI</name>
<protein>
    <recommendedName>
        <fullName evidence="1">RNase H type-1 domain-containing protein</fullName>
    </recommendedName>
</protein>
<dbReference type="Proteomes" id="UP001281410">
    <property type="component" value="Unassembled WGS sequence"/>
</dbReference>
<comment type="caution">
    <text evidence="2">The sequence shown here is derived from an EMBL/GenBank/DDBJ whole genome shotgun (WGS) entry which is preliminary data.</text>
</comment>
<keyword evidence="3" id="KW-1185">Reference proteome</keyword>
<dbReference type="AlphaFoldDB" id="A0AAE0B4L3"/>
<dbReference type="CDD" id="cd06222">
    <property type="entry name" value="RNase_H_like"/>
    <property type="match status" value="1"/>
</dbReference>
<proteinExistence type="predicted"/>
<evidence type="ECO:0000313" key="3">
    <source>
        <dbReference type="Proteomes" id="UP001281410"/>
    </source>
</evidence>
<organism evidence="2 3">
    <name type="scientific">Dipteronia sinensis</name>
    <dbReference type="NCBI Taxonomy" id="43782"/>
    <lineage>
        <taxon>Eukaryota</taxon>
        <taxon>Viridiplantae</taxon>
        <taxon>Streptophyta</taxon>
        <taxon>Embryophyta</taxon>
        <taxon>Tracheophyta</taxon>
        <taxon>Spermatophyta</taxon>
        <taxon>Magnoliopsida</taxon>
        <taxon>eudicotyledons</taxon>
        <taxon>Gunneridae</taxon>
        <taxon>Pentapetalae</taxon>
        <taxon>rosids</taxon>
        <taxon>malvids</taxon>
        <taxon>Sapindales</taxon>
        <taxon>Sapindaceae</taxon>
        <taxon>Hippocastanoideae</taxon>
        <taxon>Acereae</taxon>
        <taxon>Dipteronia</taxon>
    </lineage>
</organism>